<dbReference type="Proteomes" id="UP000824120">
    <property type="component" value="Unassembled WGS sequence"/>
</dbReference>
<proteinExistence type="predicted"/>
<protein>
    <submittedName>
        <fullName evidence="2">Uncharacterized protein</fullName>
    </submittedName>
</protein>
<comment type="caution">
    <text evidence="2">The sequence shown here is derived from an EMBL/GenBank/DDBJ whole genome shotgun (WGS) entry which is preliminary data.</text>
</comment>
<organism evidence="2 3">
    <name type="scientific">Solanum commersonii</name>
    <name type="common">Commerson's wild potato</name>
    <name type="synonym">Commerson's nightshade</name>
    <dbReference type="NCBI Taxonomy" id="4109"/>
    <lineage>
        <taxon>Eukaryota</taxon>
        <taxon>Viridiplantae</taxon>
        <taxon>Streptophyta</taxon>
        <taxon>Embryophyta</taxon>
        <taxon>Tracheophyta</taxon>
        <taxon>Spermatophyta</taxon>
        <taxon>Magnoliopsida</taxon>
        <taxon>eudicotyledons</taxon>
        <taxon>Gunneridae</taxon>
        <taxon>Pentapetalae</taxon>
        <taxon>asterids</taxon>
        <taxon>lamiids</taxon>
        <taxon>Solanales</taxon>
        <taxon>Solanaceae</taxon>
        <taxon>Solanoideae</taxon>
        <taxon>Solaneae</taxon>
        <taxon>Solanum</taxon>
    </lineage>
</organism>
<evidence type="ECO:0000313" key="2">
    <source>
        <dbReference type="EMBL" id="KAG5568784.1"/>
    </source>
</evidence>
<dbReference type="OrthoDB" id="10508080at2759"/>
<accession>A0A9J5W073</accession>
<keyword evidence="1" id="KW-0812">Transmembrane</keyword>
<feature type="transmembrane region" description="Helical" evidence="1">
    <location>
        <begin position="58"/>
        <end position="84"/>
    </location>
</feature>
<sequence>MSLIPRRSSPLAGFFENSIYSGGMQAGLYFLVLIDSYKRCFYLLLSKNNQIPFKIKQFHRISMIVCVIASTIPGISMNPIIAIAQDSLF</sequence>
<dbReference type="AlphaFoldDB" id="A0A9J5W073"/>
<keyword evidence="1" id="KW-0472">Membrane</keyword>
<dbReference type="EMBL" id="JACXVP010000043">
    <property type="protein sequence ID" value="KAG5568784.1"/>
    <property type="molecule type" value="Genomic_DNA"/>
</dbReference>
<keyword evidence="3" id="KW-1185">Reference proteome</keyword>
<feature type="transmembrane region" description="Helical" evidence="1">
    <location>
        <begin position="20"/>
        <end position="37"/>
    </location>
</feature>
<evidence type="ECO:0000256" key="1">
    <source>
        <dbReference type="SAM" id="Phobius"/>
    </source>
</evidence>
<name>A0A9J5W073_SOLCO</name>
<reference evidence="2" key="1">
    <citation type="submission" date="2020-09" db="EMBL/GenBank/DDBJ databases">
        <title>De no assembly of potato wild relative species, Solanum commersonii.</title>
        <authorList>
            <person name="Cho K."/>
        </authorList>
    </citation>
    <scope>NUCLEOTIDE SEQUENCE</scope>
    <source>
        <strain evidence="2">LZ3.2</strain>
        <tissue evidence="2">Leaf</tissue>
    </source>
</reference>
<gene>
    <name evidence="2" type="ORF">H5410_064188</name>
</gene>
<keyword evidence="1" id="KW-1133">Transmembrane helix</keyword>
<evidence type="ECO:0000313" key="3">
    <source>
        <dbReference type="Proteomes" id="UP000824120"/>
    </source>
</evidence>